<dbReference type="RefSeq" id="YP_010050959.1">
    <property type="nucleotide sequence ID" value="NC_054436.1"/>
</dbReference>
<sequence length="280" mass="32068">MQDSQVRVYWTSATRDHVWNLQAGDAGVMLAGGLSGQHFPEFDQASAEPARIPGRIYRGTRYKYRRVNLSVLVGDPVWRQPMRTGDRWRDLDSEWQGDLHEELLGRLCFITSHGYRWLDCRVDDASDPQWQTEPGKQGMAKYDYVLASDDAFYSGFPETYPILSVRESFDRGLVHNLGDYERYPVIKVQGPGLFRFGAGDRWTQLPELYAGQWLEIDTDPNRLTIVDQDGRNRRGDLPRDHDLSFVLPPGKSVELAAQVTNGTTNSRVDAVVSPRYRRAW</sequence>
<reference evidence="1 2" key="1">
    <citation type="submission" date="2018-07" db="EMBL/GenBank/DDBJ databases">
        <authorList>
            <person name="Roberston F.H."/>
            <person name="Ghiringhelli B.C."/>
            <person name="Garcia S."/>
            <person name="Henry S."/>
            <person name="Naegele L."/>
            <person name="Slowan-Pomeroy T."/>
            <person name="Briggs L.A."/>
            <person name="Warner M.H."/>
            <person name="Garlena R.A."/>
            <person name="Russell D.A."/>
            <person name="Pope W.H."/>
            <person name="Jacobs-Sera D."/>
            <person name="Hatfull G.F."/>
        </authorList>
    </citation>
    <scope>NUCLEOTIDE SEQUENCE [LARGE SCALE GENOMIC DNA]</scope>
</reference>
<dbReference type="EMBL" id="MH651189">
    <property type="protein sequence ID" value="AXQ65141.1"/>
    <property type="molecule type" value="Genomic_DNA"/>
</dbReference>
<evidence type="ECO:0000313" key="2">
    <source>
        <dbReference type="Proteomes" id="UP000262719"/>
    </source>
</evidence>
<dbReference type="KEGG" id="vg:63911698"/>
<organism evidence="1 2">
    <name type="scientific">Gordonia phage Schmidt</name>
    <dbReference type="NCBI Taxonomy" id="2301697"/>
    <lineage>
        <taxon>Viruses</taxon>
        <taxon>Duplodnaviria</taxon>
        <taxon>Heunggongvirae</taxon>
        <taxon>Uroviricota</taxon>
        <taxon>Caudoviricetes</taxon>
        <taxon>Ruthgordonvirinae</taxon>
        <taxon>Schmidtvirus</taxon>
        <taxon>Schmidtvirus schmidt</taxon>
    </lineage>
</organism>
<gene>
    <name evidence="1" type="primary">19</name>
    <name evidence="1" type="ORF">SEA_SCHMIDT_19</name>
</gene>
<accession>A0A385E073</accession>
<dbReference type="GeneID" id="63911698"/>
<keyword evidence="2" id="KW-1185">Reference proteome</keyword>
<dbReference type="Proteomes" id="UP000262719">
    <property type="component" value="Segment"/>
</dbReference>
<evidence type="ECO:0000313" key="1">
    <source>
        <dbReference type="EMBL" id="AXQ65141.1"/>
    </source>
</evidence>
<name>A0A385E073_9CAUD</name>
<protein>
    <submittedName>
        <fullName evidence="1">Minor tail protein</fullName>
    </submittedName>
</protein>
<proteinExistence type="predicted"/>